<name>A0AAN6N0H8_9PEZI</name>
<evidence type="ECO:0000313" key="2">
    <source>
        <dbReference type="EMBL" id="KAK3935603.1"/>
    </source>
</evidence>
<protein>
    <submittedName>
        <fullName evidence="2">Uncharacterized protein</fullName>
    </submittedName>
</protein>
<evidence type="ECO:0000313" key="3">
    <source>
        <dbReference type="Proteomes" id="UP001303473"/>
    </source>
</evidence>
<evidence type="ECO:0000256" key="1">
    <source>
        <dbReference type="SAM" id="MobiDB-lite"/>
    </source>
</evidence>
<dbReference type="EMBL" id="MU853915">
    <property type="protein sequence ID" value="KAK3935603.1"/>
    <property type="molecule type" value="Genomic_DNA"/>
</dbReference>
<keyword evidence="3" id="KW-1185">Reference proteome</keyword>
<organism evidence="2 3">
    <name type="scientific">Diplogelasinospora grovesii</name>
    <dbReference type="NCBI Taxonomy" id="303347"/>
    <lineage>
        <taxon>Eukaryota</taxon>
        <taxon>Fungi</taxon>
        <taxon>Dikarya</taxon>
        <taxon>Ascomycota</taxon>
        <taxon>Pezizomycotina</taxon>
        <taxon>Sordariomycetes</taxon>
        <taxon>Sordariomycetidae</taxon>
        <taxon>Sordariales</taxon>
        <taxon>Diplogelasinosporaceae</taxon>
        <taxon>Diplogelasinospora</taxon>
    </lineage>
</organism>
<dbReference type="AlphaFoldDB" id="A0AAN6N0H8"/>
<gene>
    <name evidence="2" type="ORF">QBC46DRAFT_46060</name>
</gene>
<dbReference type="Proteomes" id="UP001303473">
    <property type="component" value="Unassembled WGS sequence"/>
</dbReference>
<proteinExistence type="predicted"/>
<feature type="compositionally biased region" description="Basic and acidic residues" evidence="1">
    <location>
        <begin position="19"/>
        <end position="33"/>
    </location>
</feature>
<accession>A0AAN6N0H8</accession>
<reference evidence="3" key="1">
    <citation type="journal article" date="2023" name="Mol. Phylogenet. Evol.">
        <title>Genome-scale phylogeny and comparative genomics of the fungal order Sordariales.</title>
        <authorList>
            <person name="Hensen N."/>
            <person name="Bonometti L."/>
            <person name="Westerberg I."/>
            <person name="Brannstrom I.O."/>
            <person name="Guillou S."/>
            <person name="Cros-Aarteil S."/>
            <person name="Calhoun S."/>
            <person name="Haridas S."/>
            <person name="Kuo A."/>
            <person name="Mondo S."/>
            <person name="Pangilinan J."/>
            <person name="Riley R."/>
            <person name="LaButti K."/>
            <person name="Andreopoulos B."/>
            <person name="Lipzen A."/>
            <person name="Chen C."/>
            <person name="Yan M."/>
            <person name="Daum C."/>
            <person name="Ng V."/>
            <person name="Clum A."/>
            <person name="Steindorff A."/>
            <person name="Ohm R.A."/>
            <person name="Martin F."/>
            <person name="Silar P."/>
            <person name="Natvig D.O."/>
            <person name="Lalanne C."/>
            <person name="Gautier V."/>
            <person name="Ament-Velasquez S.L."/>
            <person name="Kruys A."/>
            <person name="Hutchinson M.I."/>
            <person name="Powell A.J."/>
            <person name="Barry K."/>
            <person name="Miller A.N."/>
            <person name="Grigoriev I.V."/>
            <person name="Debuchy R."/>
            <person name="Gladieux P."/>
            <person name="Hiltunen Thoren M."/>
            <person name="Johannesson H."/>
        </authorList>
    </citation>
    <scope>NUCLEOTIDE SEQUENCE [LARGE SCALE GENOMIC DNA]</scope>
    <source>
        <strain evidence="3">CBS 340.73</strain>
    </source>
</reference>
<feature type="region of interest" description="Disordered" evidence="1">
    <location>
        <begin position="1"/>
        <end position="42"/>
    </location>
</feature>
<comment type="caution">
    <text evidence="2">The sequence shown here is derived from an EMBL/GenBank/DDBJ whole genome shotgun (WGS) entry which is preliminary data.</text>
</comment>
<sequence length="340" mass="39504">MSWTPITPRGRGAKKKAWKPPDPKRRAELMEKSKAKKQKTRSKLAPIERLPTEILQRIFLLSENLSFPRSSLHVGLLLSPKSFLTELVVYAFSPTWDVWFGCPVEGVVSYTGWHEDETRIGGDLTLQSDVLASPWANLSIILDAQRRWYRRHGAGRYFQHSRFQTLRLPEWEKWRSMFEEHPRDGFGHAADVTTCFERDWKWFKSIVTLEGVTLEGISTRPVRTGYIDMHPSARIPNRLITGPLDWEQAKLLYWFARGGARMNGIHQSWEVTSEAYDRIMDLPDEHLRITFLNLFEMLGAFADWPPSLWCEKVSLVYKRDGHSGHTDDNPTVRFLEHVSL</sequence>